<evidence type="ECO:0000313" key="2">
    <source>
        <dbReference type="Proteomes" id="UP000444318"/>
    </source>
</evidence>
<gene>
    <name evidence="1" type="ORF">GEV01_25035</name>
</gene>
<dbReference type="Proteomes" id="UP000444318">
    <property type="component" value="Unassembled WGS sequence"/>
</dbReference>
<dbReference type="EMBL" id="WHUF01000007">
    <property type="protein sequence ID" value="MQA22792.1"/>
    <property type="molecule type" value="Genomic_DNA"/>
</dbReference>
<organism evidence="1 2">
    <name type="scientific">Rugamonas rivuli</name>
    <dbReference type="NCBI Taxonomy" id="2743358"/>
    <lineage>
        <taxon>Bacteria</taxon>
        <taxon>Pseudomonadati</taxon>
        <taxon>Pseudomonadota</taxon>
        <taxon>Betaproteobacteria</taxon>
        <taxon>Burkholderiales</taxon>
        <taxon>Oxalobacteraceae</taxon>
        <taxon>Telluria group</taxon>
        <taxon>Rugamonas</taxon>
    </lineage>
</organism>
<evidence type="ECO:0000313" key="1">
    <source>
        <dbReference type="EMBL" id="MQA22792.1"/>
    </source>
</evidence>
<keyword evidence="2" id="KW-1185">Reference proteome</keyword>
<accession>A0A843SHP0</accession>
<proteinExistence type="predicted"/>
<dbReference type="AlphaFoldDB" id="A0A843SHP0"/>
<reference evidence="1 2" key="1">
    <citation type="submission" date="2019-10" db="EMBL/GenBank/DDBJ databases">
        <title>Two novel species isolated from a subtropical stream in China.</title>
        <authorList>
            <person name="Lu H."/>
        </authorList>
    </citation>
    <scope>NUCLEOTIDE SEQUENCE [LARGE SCALE GENOMIC DNA]</scope>
    <source>
        <strain evidence="1 2">FT103W</strain>
    </source>
</reference>
<dbReference type="RefSeq" id="WP_152808221.1">
    <property type="nucleotide sequence ID" value="NZ_WHUF01000007.1"/>
</dbReference>
<name>A0A843SHP0_9BURK</name>
<comment type="caution">
    <text evidence="1">The sequence shown here is derived from an EMBL/GenBank/DDBJ whole genome shotgun (WGS) entry which is preliminary data.</text>
</comment>
<sequence length="103" mass="11784">MSYDAYIEKCKAPKAKAKVHNIVHHLLIGIRKGYTSQYLADRLNQFKVYTLMAKHWTANSVQMQLLKMKRFDNDSSLAWGFAHALSTGLATEDDLELLASRVR</sequence>
<protein>
    <submittedName>
        <fullName evidence="1">Uncharacterized protein</fullName>
    </submittedName>
</protein>